<protein>
    <submittedName>
        <fullName evidence="5">Uncharacterized protein</fullName>
    </submittedName>
</protein>
<gene>
    <name evidence="5" type="ORF">BDA96_08G172200</name>
</gene>
<feature type="repeat" description="ANK" evidence="3">
    <location>
        <begin position="196"/>
        <end position="228"/>
    </location>
</feature>
<dbReference type="Pfam" id="PF07719">
    <property type="entry name" value="TPR_2"/>
    <property type="match status" value="1"/>
</dbReference>
<dbReference type="SMART" id="SM00248">
    <property type="entry name" value="ANK"/>
    <property type="match status" value="5"/>
</dbReference>
<dbReference type="PANTHER" id="PTHR46224:SF37">
    <property type="entry name" value="OS12G0600100 PROTEIN"/>
    <property type="match status" value="1"/>
</dbReference>
<dbReference type="Gene3D" id="1.25.40.20">
    <property type="entry name" value="Ankyrin repeat-containing domain"/>
    <property type="match status" value="3"/>
</dbReference>
<reference evidence="5" key="1">
    <citation type="journal article" date="2019" name="BMC Genomics">
        <title>A new reference genome for Sorghum bicolor reveals high levels of sequence similarity between sweet and grain genotypes: implications for the genetics of sugar metabolism.</title>
        <authorList>
            <person name="Cooper E.A."/>
            <person name="Brenton Z.W."/>
            <person name="Flinn B.S."/>
            <person name="Jenkins J."/>
            <person name="Shu S."/>
            <person name="Flowers D."/>
            <person name="Luo F."/>
            <person name="Wang Y."/>
            <person name="Xia P."/>
            <person name="Barry K."/>
            <person name="Daum C."/>
            <person name="Lipzen A."/>
            <person name="Yoshinaga Y."/>
            <person name="Schmutz J."/>
            <person name="Saski C."/>
            <person name="Vermerris W."/>
            <person name="Kresovich S."/>
        </authorList>
    </citation>
    <scope>NUCLEOTIDE SEQUENCE</scope>
</reference>
<feature type="repeat" description="ANK" evidence="3">
    <location>
        <begin position="163"/>
        <end position="195"/>
    </location>
</feature>
<feature type="repeat" description="ANK" evidence="3">
    <location>
        <begin position="98"/>
        <end position="130"/>
    </location>
</feature>
<proteinExistence type="predicted"/>
<evidence type="ECO:0000256" key="4">
    <source>
        <dbReference type="PROSITE-ProRule" id="PRU00339"/>
    </source>
</evidence>
<keyword evidence="1" id="KW-0677">Repeat</keyword>
<dbReference type="SUPFAM" id="SSF48452">
    <property type="entry name" value="TPR-like"/>
    <property type="match status" value="1"/>
</dbReference>
<dbReference type="InterPro" id="IPR002110">
    <property type="entry name" value="Ankyrin_rpt"/>
</dbReference>
<dbReference type="InterPro" id="IPR051616">
    <property type="entry name" value="Cul2-RING_E3_ligase_SR"/>
</dbReference>
<dbReference type="AlphaFoldDB" id="A0A921QG55"/>
<dbReference type="PANTHER" id="PTHR46224">
    <property type="entry name" value="ANKYRIN REPEAT FAMILY PROTEIN"/>
    <property type="match status" value="1"/>
</dbReference>
<evidence type="ECO:0000256" key="2">
    <source>
        <dbReference type="ARBA" id="ARBA00022803"/>
    </source>
</evidence>
<dbReference type="Pfam" id="PF00023">
    <property type="entry name" value="Ank"/>
    <property type="match status" value="1"/>
</dbReference>
<keyword evidence="3" id="KW-0040">ANK repeat</keyword>
<feature type="repeat" description="ANK" evidence="3">
    <location>
        <begin position="42"/>
        <end position="74"/>
    </location>
</feature>
<dbReference type="Proteomes" id="UP000807115">
    <property type="component" value="Chromosome 8"/>
</dbReference>
<evidence type="ECO:0000256" key="1">
    <source>
        <dbReference type="ARBA" id="ARBA00022737"/>
    </source>
</evidence>
<feature type="repeat" description="ANK" evidence="3">
    <location>
        <begin position="133"/>
        <end position="162"/>
    </location>
</feature>
<evidence type="ECO:0000256" key="3">
    <source>
        <dbReference type="PROSITE-ProRule" id="PRU00023"/>
    </source>
</evidence>
<organism evidence="5 6">
    <name type="scientific">Sorghum bicolor</name>
    <name type="common">Sorghum</name>
    <name type="synonym">Sorghum vulgare</name>
    <dbReference type="NCBI Taxonomy" id="4558"/>
    <lineage>
        <taxon>Eukaryota</taxon>
        <taxon>Viridiplantae</taxon>
        <taxon>Streptophyta</taxon>
        <taxon>Embryophyta</taxon>
        <taxon>Tracheophyta</taxon>
        <taxon>Spermatophyta</taxon>
        <taxon>Magnoliopsida</taxon>
        <taxon>Liliopsida</taxon>
        <taxon>Poales</taxon>
        <taxon>Poaceae</taxon>
        <taxon>PACMAD clade</taxon>
        <taxon>Panicoideae</taxon>
        <taxon>Andropogonodae</taxon>
        <taxon>Andropogoneae</taxon>
        <taxon>Sorghinae</taxon>
        <taxon>Sorghum</taxon>
    </lineage>
</organism>
<dbReference type="InterPro" id="IPR019734">
    <property type="entry name" value="TPR_rpt"/>
</dbReference>
<accession>A0A921QG55</accession>
<dbReference type="PRINTS" id="PR01415">
    <property type="entry name" value="ANKYRIN"/>
</dbReference>
<keyword evidence="2 4" id="KW-0802">TPR repeat</keyword>
<sequence length="408" mass="44929">MAFWITTSSDFPEALVAAKDGDLCLLKEMAGKVNLRETKDAKGRNALHWAAVNGHLEVCRFLPGRGIGVGARCQLRLRISVLRYLLDRGGDPVRPDLRGTTPLHFAAEEGNCEAVRLLLSKGVDVEPVNFMGTPLHLAASQGQDQVMKILLEHGADPKRVVNYVFTPLLMACNGPSLKCAKLLVEAGADVNFRSPSGPVILMEAVDDGFTEIVKFLLEAGADPNIADEDGRIPIMCAGAHGKRELVEILFPWTKPIPSMPEWSVDGIIRGMRYLRFEAQGAVLEEHIADAKSSGKEAFAKGEYFAAVYFYGRALDRDPLDATLLANISLCWLRVRDGKQALSFAQKCRMMCPRWSKAWYREGAALRFLKHYRGAVDAFKQALKLDPASNEIKNALGEATDAMRNTTRS</sequence>
<reference evidence="5" key="2">
    <citation type="submission" date="2020-10" db="EMBL/GenBank/DDBJ databases">
        <authorList>
            <person name="Cooper E.A."/>
            <person name="Brenton Z.W."/>
            <person name="Flinn B.S."/>
            <person name="Jenkins J."/>
            <person name="Shu S."/>
            <person name="Flowers D."/>
            <person name="Luo F."/>
            <person name="Wang Y."/>
            <person name="Xia P."/>
            <person name="Barry K."/>
            <person name="Daum C."/>
            <person name="Lipzen A."/>
            <person name="Yoshinaga Y."/>
            <person name="Schmutz J."/>
            <person name="Saski C."/>
            <person name="Vermerris W."/>
            <person name="Kresovich S."/>
        </authorList>
    </citation>
    <scope>NUCLEOTIDE SEQUENCE</scope>
</reference>
<comment type="caution">
    <text evidence="5">The sequence shown here is derived from an EMBL/GenBank/DDBJ whole genome shotgun (WGS) entry which is preliminary data.</text>
</comment>
<dbReference type="PROSITE" id="PS50005">
    <property type="entry name" value="TPR"/>
    <property type="match status" value="1"/>
</dbReference>
<dbReference type="InterPro" id="IPR011990">
    <property type="entry name" value="TPR-like_helical_dom_sf"/>
</dbReference>
<dbReference type="Pfam" id="PF12796">
    <property type="entry name" value="Ank_2"/>
    <property type="match status" value="2"/>
</dbReference>
<dbReference type="PROSITE" id="PS50297">
    <property type="entry name" value="ANK_REP_REGION"/>
    <property type="match status" value="4"/>
</dbReference>
<dbReference type="Gene3D" id="1.25.40.10">
    <property type="entry name" value="Tetratricopeptide repeat domain"/>
    <property type="match status" value="1"/>
</dbReference>
<name>A0A921QG55_SORBI</name>
<dbReference type="SMART" id="SM00028">
    <property type="entry name" value="TPR"/>
    <property type="match status" value="2"/>
</dbReference>
<dbReference type="SUPFAM" id="SSF48403">
    <property type="entry name" value="Ankyrin repeat"/>
    <property type="match status" value="1"/>
</dbReference>
<dbReference type="PROSITE" id="PS50088">
    <property type="entry name" value="ANK_REPEAT"/>
    <property type="match status" value="5"/>
</dbReference>
<dbReference type="EMBL" id="CM027687">
    <property type="protein sequence ID" value="KAG0521564.1"/>
    <property type="molecule type" value="Genomic_DNA"/>
</dbReference>
<evidence type="ECO:0000313" key="6">
    <source>
        <dbReference type="Proteomes" id="UP000807115"/>
    </source>
</evidence>
<evidence type="ECO:0000313" key="5">
    <source>
        <dbReference type="EMBL" id="KAG0521564.1"/>
    </source>
</evidence>
<dbReference type="InterPro" id="IPR013105">
    <property type="entry name" value="TPR_2"/>
</dbReference>
<dbReference type="InterPro" id="IPR036770">
    <property type="entry name" value="Ankyrin_rpt-contain_sf"/>
</dbReference>
<feature type="repeat" description="TPR" evidence="4">
    <location>
        <begin position="355"/>
        <end position="388"/>
    </location>
</feature>